<evidence type="ECO:0000313" key="3">
    <source>
        <dbReference type="Proteomes" id="UP000326678"/>
    </source>
</evidence>
<reference evidence="2 3" key="1">
    <citation type="submission" date="2019-10" db="EMBL/GenBank/DDBJ databases">
        <title>Genomic and transcriptomic insights into the perfect genentic adaptation of a filamentous nitrogen-fixing cyanobacterium to rice fields.</title>
        <authorList>
            <person name="Chen Z."/>
        </authorList>
    </citation>
    <scope>NUCLEOTIDE SEQUENCE [LARGE SCALE GENOMIC DNA]</scope>
    <source>
        <strain evidence="2">CCNUC1</strain>
    </source>
</reference>
<dbReference type="EMBL" id="CP045226">
    <property type="protein sequence ID" value="QFS48925.1"/>
    <property type="molecule type" value="Genomic_DNA"/>
</dbReference>
<keyword evidence="3" id="KW-1185">Reference proteome</keyword>
<dbReference type="AlphaFoldDB" id="A0A5P8W828"/>
<accession>A0A5P8W828</accession>
<proteinExistence type="predicted"/>
<dbReference type="KEGG" id="nsh:GXM_06419"/>
<feature type="region of interest" description="Disordered" evidence="1">
    <location>
        <begin position="17"/>
        <end position="47"/>
    </location>
</feature>
<evidence type="ECO:0000313" key="2">
    <source>
        <dbReference type="EMBL" id="QFS48925.1"/>
    </source>
</evidence>
<gene>
    <name evidence="2" type="ORF">GXM_06419</name>
</gene>
<protein>
    <submittedName>
        <fullName evidence="2">Uncharacterized protein</fullName>
    </submittedName>
</protein>
<evidence type="ECO:0000256" key="1">
    <source>
        <dbReference type="SAM" id="MobiDB-lite"/>
    </source>
</evidence>
<organism evidence="2 3">
    <name type="scientific">Nostoc sphaeroides CCNUC1</name>
    <dbReference type="NCBI Taxonomy" id="2653204"/>
    <lineage>
        <taxon>Bacteria</taxon>
        <taxon>Bacillati</taxon>
        <taxon>Cyanobacteriota</taxon>
        <taxon>Cyanophyceae</taxon>
        <taxon>Nostocales</taxon>
        <taxon>Nostocaceae</taxon>
        <taxon>Nostoc</taxon>
    </lineage>
</organism>
<sequence length="47" mass="5414">MTQDITRQLEYLQLSLSQNPPNFPSEASKHQTFPPVPSSPPTLYRRD</sequence>
<dbReference type="Proteomes" id="UP000326678">
    <property type="component" value="Chromosome Gxm1"/>
</dbReference>
<name>A0A5P8W828_9NOSO</name>